<dbReference type="GO" id="GO:0005096">
    <property type="term" value="F:GTPase activator activity"/>
    <property type="evidence" value="ECO:0007669"/>
    <property type="project" value="UniProtKB-KW"/>
</dbReference>
<evidence type="ECO:0000313" key="4">
    <source>
        <dbReference type="Proteomes" id="UP000077115"/>
    </source>
</evidence>
<feature type="domain" description="Rap-GAP" evidence="2">
    <location>
        <begin position="1214"/>
        <end position="1446"/>
    </location>
</feature>
<organism evidence="3 4">
    <name type="scientific">Batrachochytrium dendrobatidis (strain JEL423)</name>
    <dbReference type="NCBI Taxonomy" id="403673"/>
    <lineage>
        <taxon>Eukaryota</taxon>
        <taxon>Fungi</taxon>
        <taxon>Fungi incertae sedis</taxon>
        <taxon>Chytridiomycota</taxon>
        <taxon>Chytridiomycota incertae sedis</taxon>
        <taxon>Chytridiomycetes</taxon>
        <taxon>Rhizophydiales</taxon>
        <taxon>Rhizophydiales incertae sedis</taxon>
        <taxon>Batrachochytrium</taxon>
    </lineage>
</organism>
<dbReference type="Pfam" id="PF02145">
    <property type="entry name" value="Rap_GAP"/>
    <property type="match status" value="1"/>
</dbReference>
<evidence type="ECO:0000259" key="2">
    <source>
        <dbReference type="PROSITE" id="PS50085"/>
    </source>
</evidence>
<dbReference type="OrthoDB" id="1749473at2759"/>
<reference evidence="3 4" key="1">
    <citation type="submission" date="2006-10" db="EMBL/GenBank/DDBJ databases">
        <title>The Genome Sequence of Batrachochytrium dendrobatidis JEL423.</title>
        <authorList>
            <consortium name="The Broad Institute Genome Sequencing Platform"/>
            <person name="Birren B."/>
            <person name="Lander E."/>
            <person name="Galagan J."/>
            <person name="Cuomo C."/>
            <person name="Devon K."/>
            <person name="Jaffe D."/>
            <person name="Butler J."/>
            <person name="Alvarez P."/>
            <person name="Gnerre S."/>
            <person name="Grabherr M."/>
            <person name="Kleber M."/>
            <person name="Mauceli E."/>
            <person name="Brockman W."/>
            <person name="Young S."/>
            <person name="LaButti K."/>
            <person name="Sykes S."/>
            <person name="DeCaprio D."/>
            <person name="Crawford M."/>
            <person name="Koehrsen M."/>
            <person name="Engels R."/>
            <person name="Montgomery P."/>
            <person name="Pearson M."/>
            <person name="Howarth C."/>
            <person name="Larson L."/>
            <person name="White J."/>
            <person name="O'Leary S."/>
            <person name="Kodira C."/>
            <person name="Zeng Q."/>
            <person name="Yandava C."/>
            <person name="Alvarado L."/>
            <person name="Longcore J."/>
            <person name="James T."/>
        </authorList>
    </citation>
    <scope>NUCLEOTIDE SEQUENCE [LARGE SCALE GENOMIC DNA]</scope>
    <source>
        <strain evidence="3 4">JEL423</strain>
    </source>
</reference>
<dbReference type="InterPro" id="IPR039930">
    <property type="entry name" value="RALGAPB"/>
</dbReference>
<dbReference type="VEuPathDB" id="FungiDB:BDEG_28239"/>
<dbReference type="PANTHER" id="PTHR21344:SF1">
    <property type="entry name" value="RAL GTPASE-ACTIVATING PROTEIN SUBUNIT BETA"/>
    <property type="match status" value="1"/>
</dbReference>
<dbReference type="Gene3D" id="3.40.50.11210">
    <property type="entry name" value="Rap/Ran-GAP"/>
    <property type="match status" value="1"/>
</dbReference>
<dbReference type="InterPro" id="IPR035974">
    <property type="entry name" value="Rap/Ran-GAP_sf"/>
</dbReference>
<evidence type="ECO:0000313" key="3">
    <source>
        <dbReference type="EMBL" id="OAJ45073.1"/>
    </source>
</evidence>
<dbReference type="PANTHER" id="PTHR21344">
    <property type="entry name" value="RAL GTPASE-ACTIVATING PROTEIN SUBUNIT BETA"/>
    <property type="match status" value="1"/>
</dbReference>
<dbReference type="SUPFAM" id="SSF111347">
    <property type="entry name" value="Rap/Ran-GAP"/>
    <property type="match status" value="2"/>
</dbReference>
<sequence>MFASKLGELGMFAPSPDSGILNAFPLSVKRKLILEITQCLLPRSSPLGDPGAILTSATHVNWMMEVIGQGFSLPIEDVIVIQDAINVYHSWLLEKSTRPAIIQQCGDSSDLAQGFFQTIFKHYSLMFVPRVGNSVQSINLQQSISTNSKISDLEECADNTAAHIELCRKVLSILLAASKTLANTFTTETWVVLVKVLLGISDIILTQPISTRTPIGVLSTPSTPGNLKSSKSVATPLLDDIEPYCSGPVMADKICEPMIKTLLEIWLRSGILSVEMWDRLKKHFVTWTHRIEVIHHWSAVIYGLTQNVVKYIFDESKLQSTVTIALHNGGNISIDFTSDFLVYSWHRTIYMIGNPCALSCRNFVVAITGLSKSISLLYSIDAGSNGMVDGNTILNMFGEWLFQAAMMHEVGFEEGRAEALGTLCRIFSKYQKTTKFLAVYLEHFYNALHLGLQADILSLTKIIVNSSELFVMELEGIRSLIPTFVLSLYRVLPLVDESRPLQTPPSSVAPETLRRSAYKLIGSIMALLNRFGSVNLHLAQTSTITSSTPYFTSAISSMVWTAYQCTPDNPACVIPQTDACNPGSATFSSLQPHVLNLLVNSVAVEMNPNNVRYVIHLTACYIVENADFCPSAVKIVLRVIQDKLLMSDHWTSVVVMSVIDCLNQFAALWEHVFRDEKETEVCISRAYDTLARWAILGDWLVNDYETQRVILSTLARGVALLDRTMEFSQVTSTNVATASTIISASSLAVSNPALVSLHGPSREVLAGSHPAVQAACDKPVSLQGGLNISTSQTFFNTSIPSGGTTFGKKTAIAIRASSSHTNKLFKLQRLSQNAGGAGGVSTGSKDGGIGLPTFATVSAEIRLKNAAESAIDTLLGLLGNFPPKSSCMGITKLGSTWDEIKEVQRLSQKQKLQNHAHDSEDTTLIDKRYIRYYSYENRLIFGFIERPVWAFAKTDQTASKELYPTVSTGNLIDIDENPPQTQRSDYDEALAIAMVIRDSSGKFSWWSKSKYEDNSSNNPEYNTNESVEQNTLTSFLGNGSMSPIDCIQTSSATTTSMQVSLVDAEIVYAKRLSLDNTNCCTSLPIRPYKKSLPQLYPYQPQNSSTVQVQVFTEDSIPHLNELCTTTSDTSKQEEIRICIEAQKNAELEQRTQLLESLDFTKTTDVQPPTIVDRRNSANIPQAFRIFLAEFGMLDLGHQAKIAPLQLSDMLIRDLEKLDRQPERDSISISVMYCQAGNVSLETILYPDHLPESFDEFLWSLGWPVDIKSHTGFKGNLTANICETAPYYANGNVEAVFHCPYLVRTSGNTGTTLFRRKPTHTETDTKPCSVAPLGLHRGSIQGQSTVSLTHSVSSSRSFQKLPSINSMIHESPATTAPPLLSNMGVHTHHRARLHTIGSADNIFGKGSLTHFSEPADVDDPIGTQVYEEFQPPPIVRSRTRSHTVGMAPLSAEEQFIALCQQISQTDSVYIIWVEDNDSIPALISTLAHTAVVIIFVNPLPLTNGLFWIHISLSGGTYEDMLKFGPLSDGMVVSRHALGMLCRHTAFSAYRYCRYNKNVYKRPTLLRRQLIEEICNRNKAQTGGFFADLFTQ</sequence>
<dbReference type="EMBL" id="DS022314">
    <property type="protein sequence ID" value="OAJ45073.1"/>
    <property type="molecule type" value="Genomic_DNA"/>
</dbReference>
<dbReference type="GO" id="GO:0051056">
    <property type="term" value="P:regulation of small GTPase mediated signal transduction"/>
    <property type="evidence" value="ECO:0007669"/>
    <property type="project" value="InterPro"/>
</dbReference>
<accession>A0A177WY79</accession>
<protein>
    <recommendedName>
        <fullName evidence="2">Rap-GAP domain-containing protein</fullName>
    </recommendedName>
</protein>
<dbReference type="eggNOG" id="KOG3686">
    <property type="taxonomic scope" value="Eukaryota"/>
</dbReference>
<dbReference type="InterPro" id="IPR000331">
    <property type="entry name" value="Rap/Ran_GAP_dom"/>
</dbReference>
<dbReference type="eggNOG" id="KOG3652">
    <property type="taxonomic scope" value="Eukaryota"/>
</dbReference>
<proteinExistence type="predicted"/>
<dbReference type="Proteomes" id="UP000077115">
    <property type="component" value="Unassembled WGS sequence"/>
</dbReference>
<dbReference type="STRING" id="403673.A0A177WY79"/>
<dbReference type="InterPro" id="IPR046859">
    <property type="entry name" value="RGPA/RALGAPB_N"/>
</dbReference>
<gene>
    <name evidence="3" type="ORF">BDEG_28239</name>
</gene>
<dbReference type="Pfam" id="PF20412">
    <property type="entry name" value="RALGAPB_N"/>
    <property type="match status" value="1"/>
</dbReference>
<name>A0A177WY79_BATDL</name>
<reference evidence="3 4" key="2">
    <citation type="submission" date="2016-05" db="EMBL/GenBank/DDBJ databases">
        <title>Lineage-specific infection strategies underlie the spectrum of fungal disease in amphibians.</title>
        <authorList>
            <person name="Cuomo C.A."/>
            <person name="Farrer R.A."/>
            <person name="James T."/>
            <person name="Longcore J."/>
            <person name="Birren B."/>
        </authorList>
    </citation>
    <scope>NUCLEOTIDE SEQUENCE [LARGE SCALE GENOMIC DNA]</scope>
    <source>
        <strain evidence="3 4">JEL423</strain>
    </source>
</reference>
<dbReference type="PROSITE" id="PS50085">
    <property type="entry name" value="RAPGAP"/>
    <property type="match status" value="1"/>
</dbReference>
<evidence type="ECO:0000256" key="1">
    <source>
        <dbReference type="ARBA" id="ARBA00022468"/>
    </source>
</evidence>
<keyword evidence="1" id="KW-0343">GTPase activation</keyword>